<feature type="non-terminal residue" evidence="2">
    <location>
        <position position="1"/>
    </location>
</feature>
<proteinExistence type="predicted"/>
<keyword evidence="1" id="KW-0175">Coiled coil</keyword>
<name>A0ABS3AP53_9ACTN</name>
<feature type="coiled-coil region" evidence="1">
    <location>
        <begin position="35"/>
        <end position="62"/>
    </location>
</feature>
<reference evidence="2" key="1">
    <citation type="submission" date="2021-02" db="EMBL/GenBank/DDBJ databases">
        <title>Activity-based single-cell genomes from oceanic crustal fluid captures similar information to metagenomic and metatranscriptomic surveys with orders of magnitude less sampling.</title>
        <authorList>
            <person name="D'Angelo T.S."/>
            <person name="Orcutt B.N."/>
        </authorList>
    </citation>
    <scope>NUCLEOTIDE SEQUENCE [LARGE SCALE GENOMIC DNA]</scope>
    <source>
        <strain evidence="2">AH-315-J10</strain>
    </source>
</reference>
<organism evidence="2 3">
    <name type="scientific">Acidimicrobium ferrooxidans</name>
    <dbReference type="NCBI Taxonomy" id="53635"/>
    <lineage>
        <taxon>Bacteria</taxon>
        <taxon>Bacillati</taxon>
        <taxon>Actinomycetota</taxon>
        <taxon>Acidimicrobiia</taxon>
        <taxon>Acidimicrobiales</taxon>
        <taxon>Acidimicrobiaceae</taxon>
        <taxon>Acidimicrobium</taxon>
    </lineage>
</organism>
<evidence type="ECO:0008006" key="4">
    <source>
        <dbReference type="Google" id="ProtNLM"/>
    </source>
</evidence>
<sequence length="77" mass="8792">PVKDVAVELSVKVDTGRRWVYRAEKSGEMIKKRDESSLEAEVKDLRARLRDAEDENRFLKKAAAFFASGQHNKNGSR</sequence>
<keyword evidence="3" id="KW-1185">Reference proteome</keyword>
<dbReference type="Proteomes" id="UP000724964">
    <property type="component" value="Unassembled WGS sequence"/>
</dbReference>
<dbReference type="InterPro" id="IPR009057">
    <property type="entry name" value="Homeodomain-like_sf"/>
</dbReference>
<evidence type="ECO:0000313" key="3">
    <source>
        <dbReference type="Proteomes" id="UP000724964"/>
    </source>
</evidence>
<gene>
    <name evidence="2" type="ORF">JYT35_00830</name>
</gene>
<dbReference type="SUPFAM" id="SSF46689">
    <property type="entry name" value="Homeodomain-like"/>
    <property type="match status" value="1"/>
</dbReference>
<dbReference type="EMBL" id="JAFIUH010000010">
    <property type="protein sequence ID" value="MBN4059643.1"/>
    <property type="molecule type" value="Genomic_DNA"/>
</dbReference>
<evidence type="ECO:0000313" key="2">
    <source>
        <dbReference type="EMBL" id="MBN4059643.1"/>
    </source>
</evidence>
<evidence type="ECO:0000256" key="1">
    <source>
        <dbReference type="SAM" id="Coils"/>
    </source>
</evidence>
<accession>A0ABS3AP53</accession>
<comment type="caution">
    <text evidence="2">The sequence shown here is derived from an EMBL/GenBank/DDBJ whole genome shotgun (WGS) entry which is preliminary data.</text>
</comment>
<protein>
    <recommendedName>
        <fullName evidence="4">Transposase</fullName>
    </recommendedName>
</protein>